<organism evidence="2 3">
    <name type="scientific">Metaclostridioides mangenotii</name>
    <dbReference type="NCBI Taxonomy" id="1540"/>
    <lineage>
        <taxon>Bacteria</taxon>
        <taxon>Bacillati</taxon>
        <taxon>Bacillota</taxon>
        <taxon>Clostridia</taxon>
        <taxon>Peptostreptococcales</taxon>
        <taxon>Peptostreptococcaceae</taxon>
        <taxon>Metaclostridioides</taxon>
    </lineage>
</organism>
<dbReference type="Proteomes" id="UP000767291">
    <property type="component" value="Unassembled WGS sequence"/>
</dbReference>
<proteinExistence type="predicted"/>
<dbReference type="EMBL" id="JAGGJX010000001">
    <property type="protein sequence ID" value="MBP1854036.1"/>
    <property type="molecule type" value="Genomic_DNA"/>
</dbReference>
<reference evidence="2 3" key="1">
    <citation type="submission" date="2021-03" db="EMBL/GenBank/DDBJ databases">
        <title>Genomic Encyclopedia of Type Strains, Phase IV (KMG-IV): sequencing the most valuable type-strain genomes for metagenomic binning, comparative biology and taxonomic classification.</title>
        <authorList>
            <person name="Goeker M."/>
        </authorList>
    </citation>
    <scope>NUCLEOTIDE SEQUENCE [LARGE SCALE GENOMIC DNA]</scope>
    <source>
        <strain evidence="2 3">DSM 1289</strain>
    </source>
</reference>
<dbReference type="RefSeq" id="WP_209455622.1">
    <property type="nucleotide sequence ID" value="NZ_BAAACS010000017.1"/>
</dbReference>
<feature type="domain" description="RNA polymerase sigma factor 70 region 4 type 2" evidence="1">
    <location>
        <begin position="51"/>
        <end position="94"/>
    </location>
</feature>
<sequence>MEYLNKEYEKFAIDILKHHRELKSFIKSTSEKNVLNISHKNIEDTKMLVNNIDKAMSSLSPIHRELIKLRYLNGLDWQLTSESLGCSIRTAYNRNKEVISIIVQALFGENMERNSVN</sequence>
<dbReference type="InterPro" id="IPR013249">
    <property type="entry name" value="RNA_pol_sigma70_r4_t2"/>
</dbReference>
<keyword evidence="2" id="KW-0240">DNA-directed RNA polymerase</keyword>
<protein>
    <submittedName>
        <fullName evidence="2">DNA-directed RNA polymerase specialized sigma24 family protein</fullName>
    </submittedName>
</protein>
<dbReference type="Pfam" id="PF08281">
    <property type="entry name" value="Sigma70_r4_2"/>
    <property type="match status" value="1"/>
</dbReference>
<evidence type="ECO:0000313" key="2">
    <source>
        <dbReference type="EMBL" id="MBP1854036.1"/>
    </source>
</evidence>
<dbReference type="GO" id="GO:0000428">
    <property type="term" value="C:DNA-directed RNA polymerase complex"/>
    <property type="evidence" value="ECO:0007669"/>
    <property type="project" value="UniProtKB-KW"/>
</dbReference>
<evidence type="ECO:0000313" key="3">
    <source>
        <dbReference type="Proteomes" id="UP000767291"/>
    </source>
</evidence>
<dbReference type="InterPro" id="IPR013324">
    <property type="entry name" value="RNA_pol_sigma_r3/r4-like"/>
</dbReference>
<comment type="caution">
    <text evidence="2">The sequence shown here is derived from an EMBL/GenBank/DDBJ whole genome shotgun (WGS) entry which is preliminary data.</text>
</comment>
<evidence type="ECO:0000259" key="1">
    <source>
        <dbReference type="Pfam" id="PF08281"/>
    </source>
</evidence>
<dbReference type="InterPro" id="IPR036388">
    <property type="entry name" value="WH-like_DNA-bd_sf"/>
</dbReference>
<accession>A0ABS4E7X4</accession>
<keyword evidence="3" id="KW-1185">Reference proteome</keyword>
<name>A0ABS4E7X4_9FIRM</name>
<dbReference type="Gene3D" id="1.10.10.10">
    <property type="entry name" value="Winged helix-like DNA-binding domain superfamily/Winged helix DNA-binding domain"/>
    <property type="match status" value="1"/>
</dbReference>
<gene>
    <name evidence="2" type="ORF">J2Z43_000426</name>
</gene>
<keyword evidence="2" id="KW-0804">Transcription</keyword>
<dbReference type="SUPFAM" id="SSF88659">
    <property type="entry name" value="Sigma3 and sigma4 domains of RNA polymerase sigma factors"/>
    <property type="match status" value="1"/>
</dbReference>